<evidence type="ECO:0000256" key="3">
    <source>
        <dbReference type="ARBA" id="ARBA00022729"/>
    </source>
</evidence>
<accession>A0ABV0G887</accession>
<dbReference type="Pfam" id="PF01663">
    <property type="entry name" value="Phosphodiest"/>
    <property type="match status" value="1"/>
</dbReference>
<dbReference type="EMBL" id="JBDPZC010000001">
    <property type="protein sequence ID" value="MEO3711240.1"/>
    <property type="molecule type" value="Genomic_DNA"/>
</dbReference>
<evidence type="ECO:0000313" key="6">
    <source>
        <dbReference type="Proteomes" id="UP001462640"/>
    </source>
</evidence>
<dbReference type="CDD" id="cd16016">
    <property type="entry name" value="AP-SPAP"/>
    <property type="match status" value="1"/>
</dbReference>
<organism evidence="5 6">
    <name type="scientific">Roseateles flavus</name>
    <dbReference type="NCBI Taxonomy" id="3149041"/>
    <lineage>
        <taxon>Bacteria</taxon>
        <taxon>Pseudomonadati</taxon>
        <taxon>Pseudomonadota</taxon>
        <taxon>Betaproteobacteria</taxon>
        <taxon>Burkholderiales</taxon>
        <taxon>Sphaerotilaceae</taxon>
        <taxon>Roseateles</taxon>
    </lineage>
</organism>
<dbReference type="InterPro" id="IPR026263">
    <property type="entry name" value="Alkaline_phosphatase_prok"/>
</dbReference>
<dbReference type="PANTHER" id="PTHR10151:SF120">
    <property type="entry name" value="BIS(5'-ADENOSYL)-TRIPHOSPHATASE"/>
    <property type="match status" value="1"/>
</dbReference>
<dbReference type="PIRSF" id="PIRSF031924">
    <property type="entry name" value="Pi-irrepressible_AP"/>
    <property type="match status" value="1"/>
</dbReference>
<sequence>MPSPVFLTAWFMSHCHPRPFTRTLAGLSAACALALLQACSTLPQPAPAAPPRLVVFMAVDGLPMRQVLAYRDQLAEDGFRRFLDRGLWFSEAHHGHGYTVTAAGHSVMLSGAYPQRSSIIGNEWVDPQTREDRYNTDDPAHHYLGHATPALVGTSPRNYRVETVGDVLRTLHPEARMIGISGKDRGAILPAGHKGTAYLYMQSSGGFTTSDYYLPELPAWVRAFNDAHPADRYFGRSWEPLLKDPHAYDRSVPDGQPWQSTGGNGNHLPAVVGAGMSAPGPAFWANLLPSPFADELTLDFARAAIEGEQLGADDTTDLLSISLSSHDYINHAFGPESRLSHDHFLHLDRYLQAFFRTLDERVGRDRYMVVLTADHGFLDTPEWARSQGRDAGRVPLKTLMSAVDEGLAREFGEGPWVTHWSGTGMLFDEARIQARGLDRDRVYASAAHAAEQVPGIAAALTRGQLSGTGPAPEVLSRMRLSWHPDAAAPLQIVVKPGWMISSKTTGTTHGSPYRYDTHVPILAWGPAWWGRGEVRQPVAVADIAPTLARMLDLPAPREAQGQVLPVPRLKQ</sequence>
<dbReference type="Gene3D" id="3.30.1360.150">
    <property type="match status" value="1"/>
</dbReference>
<evidence type="ECO:0000256" key="1">
    <source>
        <dbReference type="ARBA" id="ARBA00022553"/>
    </source>
</evidence>
<dbReference type="InterPro" id="IPR002591">
    <property type="entry name" value="Phosphodiest/P_Trfase"/>
</dbReference>
<feature type="chain" id="PRO_5047536242" evidence="4">
    <location>
        <begin position="49"/>
        <end position="571"/>
    </location>
</feature>
<feature type="signal peptide" evidence="4">
    <location>
        <begin position="1"/>
        <end position="48"/>
    </location>
</feature>
<dbReference type="PANTHER" id="PTHR10151">
    <property type="entry name" value="ECTONUCLEOTIDE PYROPHOSPHATASE/PHOSPHODIESTERASE"/>
    <property type="match status" value="1"/>
</dbReference>
<keyword evidence="1" id="KW-0597">Phosphoprotein</keyword>
<dbReference type="SUPFAM" id="SSF53649">
    <property type="entry name" value="Alkaline phosphatase-like"/>
    <property type="match status" value="1"/>
</dbReference>
<comment type="caution">
    <text evidence="5">The sequence shown here is derived from an EMBL/GenBank/DDBJ whole genome shotgun (WGS) entry which is preliminary data.</text>
</comment>
<evidence type="ECO:0000256" key="4">
    <source>
        <dbReference type="SAM" id="SignalP"/>
    </source>
</evidence>
<evidence type="ECO:0000313" key="5">
    <source>
        <dbReference type="EMBL" id="MEO3711240.1"/>
    </source>
</evidence>
<dbReference type="Proteomes" id="UP001462640">
    <property type="component" value="Unassembled WGS sequence"/>
</dbReference>
<keyword evidence="3 4" id="KW-0732">Signal</keyword>
<name>A0ABV0G887_9BURK</name>
<keyword evidence="6" id="KW-1185">Reference proteome</keyword>
<proteinExistence type="predicted"/>
<keyword evidence="2" id="KW-0479">Metal-binding</keyword>
<evidence type="ECO:0000256" key="2">
    <source>
        <dbReference type="ARBA" id="ARBA00022723"/>
    </source>
</evidence>
<protein>
    <submittedName>
        <fullName evidence="5">Alkaline phosphatase family protein</fullName>
    </submittedName>
</protein>
<dbReference type="Gene3D" id="3.40.720.10">
    <property type="entry name" value="Alkaline Phosphatase, subunit A"/>
    <property type="match status" value="1"/>
</dbReference>
<dbReference type="InterPro" id="IPR017850">
    <property type="entry name" value="Alkaline_phosphatase_core_sf"/>
</dbReference>
<gene>
    <name evidence="5" type="ORF">ABDJ40_00500</name>
</gene>
<dbReference type="RefSeq" id="WP_347604646.1">
    <property type="nucleotide sequence ID" value="NZ_JBDPZC010000001.1"/>
</dbReference>
<reference evidence="5 6" key="1">
    <citation type="submission" date="2024-05" db="EMBL/GenBank/DDBJ databases">
        <title>Roseateles sp. 2.12 16S ribosomal RNA gene Genome sequencing and assembly.</title>
        <authorList>
            <person name="Woo H."/>
        </authorList>
    </citation>
    <scope>NUCLEOTIDE SEQUENCE [LARGE SCALE GENOMIC DNA]</scope>
    <source>
        <strain evidence="5 6">2.12</strain>
    </source>
</reference>